<accession>A0A5M6ITQ6</accession>
<dbReference type="OrthoDB" id="9803707at2"/>
<dbReference type="InterPro" id="IPR006066">
    <property type="entry name" value="NO2/SO3_Rdtase_FeS/sirohaem_BS"/>
</dbReference>
<dbReference type="GO" id="GO:0009337">
    <property type="term" value="C:sulfite reductase complex (NADPH)"/>
    <property type="evidence" value="ECO:0007669"/>
    <property type="project" value="TreeGrafter"/>
</dbReference>
<keyword evidence="4" id="KW-0004">4Fe-4S</keyword>
<keyword evidence="5" id="KW-0349">Heme</keyword>
<evidence type="ECO:0000256" key="6">
    <source>
        <dbReference type="ARBA" id="ARBA00022723"/>
    </source>
</evidence>
<protein>
    <submittedName>
        <fullName evidence="12">NADPH-dependent assimilatory sulfite reductase hemoprotein subunit</fullName>
    </submittedName>
</protein>
<evidence type="ECO:0000259" key="10">
    <source>
        <dbReference type="Pfam" id="PF01077"/>
    </source>
</evidence>
<dbReference type="Gene3D" id="3.30.413.10">
    <property type="entry name" value="Sulfite Reductase Hemoprotein, domain 1"/>
    <property type="match status" value="2"/>
</dbReference>
<dbReference type="Pfam" id="PF01077">
    <property type="entry name" value="NIR_SIR"/>
    <property type="match status" value="1"/>
</dbReference>
<dbReference type="InterPro" id="IPR036136">
    <property type="entry name" value="Nit/Sulf_reduc_fer-like_dom_sf"/>
</dbReference>
<evidence type="ECO:0000313" key="12">
    <source>
        <dbReference type="EMBL" id="KAA5611694.1"/>
    </source>
</evidence>
<feature type="domain" description="Nitrite/sulphite reductase 4Fe-4S" evidence="10">
    <location>
        <begin position="165"/>
        <end position="322"/>
    </location>
</feature>
<dbReference type="GO" id="GO:0016002">
    <property type="term" value="F:sulfite reductase activity"/>
    <property type="evidence" value="ECO:0007669"/>
    <property type="project" value="TreeGrafter"/>
</dbReference>
<evidence type="ECO:0000256" key="3">
    <source>
        <dbReference type="ARBA" id="ARBA00010429"/>
    </source>
</evidence>
<evidence type="ECO:0000256" key="8">
    <source>
        <dbReference type="ARBA" id="ARBA00023004"/>
    </source>
</evidence>
<dbReference type="GO" id="GO:0020037">
    <property type="term" value="F:heme binding"/>
    <property type="evidence" value="ECO:0007669"/>
    <property type="project" value="InterPro"/>
</dbReference>
<dbReference type="NCBIfam" id="NF010029">
    <property type="entry name" value="PRK13504.1"/>
    <property type="match status" value="1"/>
</dbReference>
<dbReference type="GO" id="GO:0051539">
    <property type="term" value="F:4 iron, 4 sulfur cluster binding"/>
    <property type="evidence" value="ECO:0007669"/>
    <property type="project" value="UniProtKB-KW"/>
</dbReference>
<sequence>MSSGTKRSAVEALKETSRGLRGNLVAELAAGGTQVSEDAYNLLKFHGSYEQYDRDTATALKKQGLEKDYGFMVRLRAPGGRLTAAQYLALDGLADSHGNGTMRATTRQTLQFHAVRKDNLKSLIAAINATLLTTRSTCGDVVRNVITSPAPVRDAVHARLEADARLLSTTLLPRSRAYDEIFLDEAPRADSGQEEEPLLGPAYLPRKFKIGIAVPQDNTIDALSNDLAFIAVWEGETLRGYNVAVGGGLGMTHNRADTYPRLASVLGSVGPDALLATAEAVIRVQRDNGNRADRKRARLKYVVDDKGIDWVRAEVERELGAKLADPLPTPPFAMPELLGWHAQGDGRWWLGVPVPSGRIADTAEVRLRTALRRIVETFAPDPIITPQQDLLLSNIAESDRAAITALLREHGVTLAEELTPFARWALACPALPTCGLALTEAERVREPIVAGLEAVLHRLGLTQERISLRITGCPNGCAHSYGGDIGLVGRVPGSYAIFVGGDFAGTRLSFKLLERVPQAEIAAVLAPLLAAYAAERQGGEGFGDYCARRGADALLGLVENARASAA</sequence>
<dbReference type="RefSeq" id="WP_150041235.1">
    <property type="nucleotide sequence ID" value="NZ_OW485601.1"/>
</dbReference>
<dbReference type="Pfam" id="PF03460">
    <property type="entry name" value="NIR_SIR_ferr"/>
    <property type="match status" value="2"/>
</dbReference>
<evidence type="ECO:0000259" key="11">
    <source>
        <dbReference type="Pfam" id="PF03460"/>
    </source>
</evidence>
<dbReference type="SUPFAM" id="SSF55124">
    <property type="entry name" value="Nitrite/Sulfite reductase N-terminal domain-like"/>
    <property type="match status" value="2"/>
</dbReference>
<dbReference type="AlphaFoldDB" id="A0A5M6ITQ6"/>
<reference evidence="12 13" key="1">
    <citation type="submission" date="2019-09" db="EMBL/GenBank/DDBJ databases">
        <title>Genome sequence of Rhodovastum atsumiense, a diverse member of the Acetobacteraceae family of non-sulfur purple photosynthetic bacteria.</title>
        <authorList>
            <person name="Meyer T."/>
            <person name="Kyndt J."/>
        </authorList>
    </citation>
    <scope>NUCLEOTIDE SEQUENCE [LARGE SCALE GENOMIC DNA]</scope>
    <source>
        <strain evidence="12 13">DSM 21279</strain>
    </source>
</reference>
<dbReference type="PANTHER" id="PTHR11493">
    <property type="entry name" value="SULFITE REDUCTASE [NADPH] SUBUNIT BETA-RELATED"/>
    <property type="match status" value="1"/>
</dbReference>
<dbReference type="InterPro" id="IPR045169">
    <property type="entry name" value="NO2/SO3_Rdtase_4Fe4S_prot"/>
</dbReference>
<dbReference type="PROSITE" id="PS00365">
    <property type="entry name" value="NIR_SIR"/>
    <property type="match status" value="1"/>
</dbReference>
<comment type="similarity">
    <text evidence="3">Belongs to the nitrite and sulfite reductase 4Fe-4S domain family.</text>
</comment>
<evidence type="ECO:0000256" key="1">
    <source>
        <dbReference type="ARBA" id="ARBA00001929"/>
    </source>
</evidence>
<dbReference type="FunFam" id="3.30.413.10:FF:000014">
    <property type="entry name" value="Sulfite reductase [ferredoxin], chloroplastic"/>
    <property type="match status" value="1"/>
</dbReference>
<dbReference type="PRINTS" id="PR00397">
    <property type="entry name" value="SIROHAEM"/>
</dbReference>
<name>A0A5M6ITQ6_9PROT</name>
<evidence type="ECO:0000256" key="2">
    <source>
        <dbReference type="ARBA" id="ARBA00001966"/>
    </source>
</evidence>
<dbReference type="GO" id="GO:0050311">
    <property type="term" value="F:sulfite reductase (ferredoxin) activity"/>
    <property type="evidence" value="ECO:0007669"/>
    <property type="project" value="TreeGrafter"/>
</dbReference>
<dbReference type="PANTHER" id="PTHR11493:SF47">
    <property type="entry name" value="SULFITE REDUCTASE [NADPH] SUBUNIT BETA"/>
    <property type="match status" value="1"/>
</dbReference>
<keyword evidence="9" id="KW-0411">Iron-sulfur</keyword>
<evidence type="ECO:0000256" key="5">
    <source>
        <dbReference type="ARBA" id="ARBA00022617"/>
    </source>
</evidence>
<comment type="cofactor">
    <cofactor evidence="1">
        <name>siroheme</name>
        <dbReference type="ChEBI" id="CHEBI:60052"/>
    </cofactor>
</comment>
<keyword evidence="13" id="KW-1185">Reference proteome</keyword>
<feature type="domain" description="Nitrite/Sulfite reductase ferredoxin-like" evidence="11">
    <location>
        <begin position="341"/>
        <end position="409"/>
    </location>
</feature>
<dbReference type="Proteomes" id="UP000325255">
    <property type="component" value="Unassembled WGS sequence"/>
</dbReference>
<evidence type="ECO:0000256" key="9">
    <source>
        <dbReference type="ARBA" id="ARBA00023014"/>
    </source>
</evidence>
<keyword evidence="7" id="KW-0560">Oxidoreductase</keyword>
<dbReference type="GO" id="GO:0000103">
    <property type="term" value="P:sulfate assimilation"/>
    <property type="evidence" value="ECO:0007669"/>
    <property type="project" value="TreeGrafter"/>
</dbReference>
<proteinExistence type="inferred from homology"/>
<comment type="cofactor">
    <cofactor evidence="2">
        <name>[4Fe-4S] cluster</name>
        <dbReference type="ChEBI" id="CHEBI:49883"/>
    </cofactor>
</comment>
<comment type="caution">
    <text evidence="12">The sequence shown here is derived from an EMBL/GenBank/DDBJ whole genome shotgun (WGS) entry which is preliminary data.</text>
</comment>
<keyword evidence="6" id="KW-0479">Metal-binding</keyword>
<dbReference type="EMBL" id="VWPK01000018">
    <property type="protein sequence ID" value="KAA5611694.1"/>
    <property type="molecule type" value="Genomic_DNA"/>
</dbReference>
<evidence type="ECO:0000313" key="13">
    <source>
        <dbReference type="Proteomes" id="UP000325255"/>
    </source>
</evidence>
<organism evidence="12 13">
    <name type="scientific">Rhodovastum atsumiense</name>
    <dbReference type="NCBI Taxonomy" id="504468"/>
    <lineage>
        <taxon>Bacteria</taxon>
        <taxon>Pseudomonadati</taxon>
        <taxon>Pseudomonadota</taxon>
        <taxon>Alphaproteobacteria</taxon>
        <taxon>Acetobacterales</taxon>
        <taxon>Acetobacteraceae</taxon>
        <taxon>Rhodovastum</taxon>
    </lineage>
</organism>
<gene>
    <name evidence="12" type="ORF">F1189_12915</name>
</gene>
<dbReference type="Gene3D" id="3.90.480.10">
    <property type="entry name" value="Sulfite Reductase Hemoprotein,Domain 2"/>
    <property type="match status" value="1"/>
</dbReference>
<dbReference type="InterPro" id="IPR005117">
    <property type="entry name" value="NiRdtase/SiRdtase_haem-b_fer"/>
</dbReference>
<feature type="domain" description="Nitrite/Sulfite reductase ferredoxin-like" evidence="11">
    <location>
        <begin position="67"/>
        <end position="129"/>
    </location>
</feature>
<dbReference type="SUPFAM" id="SSF56014">
    <property type="entry name" value="Nitrite and sulphite reductase 4Fe-4S domain-like"/>
    <property type="match status" value="2"/>
</dbReference>
<evidence type="ECO:0000256" key="4">
    <source>
        <dbReference type="ARBA" id="ARBA00022485"/>
    </source>
</evidence>
<keyword evidence="8" id="KW-0408">Iron</keyword>
<dbReference type="InterPro" id="IPR045854">
    <property type="entry name" value="NO2/SO3_Rdtase_4Fe4S_sf"/>
</dbReference>
<dbReference type="GO" id="GO:0046872">
    <property type="term" value="F:metal ion binding"/>
    <property type="evidence" value="ECO:0007669"/>
    <property type="project" value="UniProtKB-KW"/>
</dbReference>
<dbReference type="InterPro" id="IPR006067">
    <property type="entry name" value="NO2/SO3_Rdtase_4Fe4S_dom"/>
</dbReference>
<evidence type="ECO:0000256" key="7">
    <source>
        <dbReference type="ARBA" id="ARBA00023002"/>
    </source>
</evidence>